<dbReference type="GO" id="GO:0005524">
    <property type="term" value="F:ATP binding"/>
    <property type="evidence" value="ECO:0007669"/>
    <property type="project" value="UniProtKB-KW"/>
</dbReference>
<sequence length="132" mass="14478">MVCQRWEQLGEGRDLCEKSDRELLNSTLEGLERGNYLVRSSEGTGGGTKVGEGALRECAAYILDHPKNGRRSFSREVNGFSGVPPTLLVKCLHQGLYHPKGVSVKLGSLQMFMKNHGSCEDMGPSALLDLRI</sequence>
<gene>
    <name evidence="7" type="ORF">LIER_02108</name>
</gene>
<evidence type="ECO:0000256" key="4">
    <source>
        <dbReference type="ARBA" id="ARBA00022741"/>
    </source>
</evidence>
<name>A0AAV3NN91_LITER</name>
<dbReference type="AlphaFoldDB" id="A0AAV3NN91"/>
<dbReference type="Proteomes" id="UP001454036">
    <property type="component" value="Unassembled WGS sequence"/>
</dbReference>
<keyword evidence="8" id="KW-1185">Reference proteome</keyword>
<dbReference type="InterPro" id="IPR044571">
    <property type="entry name" value="P4KG1-8"/>
</dbReference>
<evidence type="ECO:0000256" key="1">
    <source>
        <dbReference type="ARBA" id="ARBA00008941"/>
    </source>
</evidence>
<dbReference type="GO" id="GO:0004430">
    <property type="term" value="F:1-phosphatidylinositol 4-kinase activity"/>
    <property type="evidence" value="ECO:0007669"/>
    <property type="project" value="UniProtKB-EC"/>
</dbReference>
<evidence type="ECO:0000313" key="8">
    <source>
        <dbReference type="Proteomes" id="UP001454036"/>
    </source>
</evidence>
<evidence type="ECO:0000256" key="2">
    <source>
        <dbReference type="ARBA" id="ARBA00012169"/>
    </source>
</evidence>
<evidence type="ECO:0000256" key="3">
    <source>
        <dbReference type="ARBA" id="ARBA00022679"/>
    </source>
</evidence>
<dbReference type="EC" id="2.7.1.67" evidence="2"/>
<proteinExistence type="inferred from homology"/>
<evidence type="ECO:0000256" key="5">
    <source>
        <dbReference type="ARBA" id="ARBA00022777"/>
    </source>
</evidence>
<keyword evidence="3" id="KW-0808">Transferase</keyword>
<keyword evidence="4" id="KW-0547">Nucleotide-binding</keyword>
<dbReference type="PANTHER" id="PTHR45800">
    <property type="entry name" value="PHOSPHATIDYLINOSITOL 4-KINASE GAMMA"/>
    <property type="match status" value="1"/>
</dbReference>
<dbReference type="EMBL" id="BAABME010000222">
    <property type="protein sequence ID" value="GAA0140829.1"/>
    <property type="molecule type" value="Genomic_DNA"/>
</dbReference>
<comment type="similarity">
    <text evidence="1">Belongs to the PI3/PI4-kinase family. Type II PI4K subfamily.</text>
</comment>
<reference evidence="7 8" key="1">
    <citation type="submission" date="2024-01" db="EMBL/GenBank/DDBJ databases">
        <title>The complete chloroplast genome sequence of Lithospermum erythrorhizon: insights into the phylogenetic relationship among Boraginaceae species and the maternal lineages of purple gromwells.</title>
        <authorList>
            <person name="Okada T."/>
            <person name="Watanabe K."/>
        </authorList>
    </citation>
    <scope>NUCLEOTIDE SEQUENCE [LARGE SCALE GENOMIC DNA]</scope>
</reference>
<protein>
    <recommendedName>
        <fullName evidence="2">1-phosphatidylinositol 4-kinase</fullName>
        <ecNumber evidence="2">2.7.1.67</ecNumber>
    </recommendedName>
</protein>
<comment type="caution">
    <text evidence="7">The sequence shown here is derived from an EMBL/GenBank/DDBJ whole genome shotgun (WGS) entry which is preliminary data.</text>
</comment>
<dbReference type="PANTHER" id="PTHR45800:SF24">
    <property type="entry name" value="PHOSPHATIDYLINOSITOL 4-KINASE GAMMA 4"/>
    <property type="match status" value="1"/>
</dbReference>
<evidence type="ECO:0000313" key="7">
    <source>
        <dbReference type="EMBL" id="GAA0140829.1"/>
    </source>
</evidence>
<accession>A0AAV3NN91</accession>
<organism evidence="7 8">
    <name type="scientific">Lithospermum erythrorhizon</name>
    <name type="common">Purple gromwell</name>
    <name type="synonym">Lithospermum officinale var. erythrorhizon</name>
    <dbReference type="NCBI Taxonomy" id="34254"/>
    <lineage>
        <taxon>Eukaryota</taxon>
        <taxon>Viridiplantae</taxon>
        <taxon>Streptophyta</taxon>
        <taxon>Embryophyta</taxon>
        <taxon>Tracheophyta</taxon>
        <taxon>Spermatophyta</taxon>
        <taxon>Magnoliopsida</taxon>
        <taxon>eudicotyledons</taxon>
        <taxon>Gunneridae</taxon>
        <taxon>Pentapetalae</taxon>
        <taxon>asterids</taxon>
        <taxon>lamiids</taxon>
        <taxon>Boraginales</taxon>
        <taxon>Boraginaceae</taxon>
        <taxon>Boraginoideae</taxon>
        <taxon>Lithospermeae</taxon>
        <taxon>Lithospermum</taxon>
    </lineage>
</organism>
<keyword evidence="5 7" id="KW-0418">Kinase</keyword>
<evidence type="ECO:0000256" key="6">
    <source>
        <dbReference type="ARBA" id="ARBA00022840"/>
    </source>
</evidence>
<keyword evidence="6" id="KW-0067">ATP-binding</keyword>